<sequence>MADIKIGSMNARGLNTPLKRYNLLKEMRRLKLQVMLIQETHFKKTKVPTLRFKGFSTVHISTPYISKSRGTMILLADTLGFTLTESKTDTAGRFNIIKGLINNTKYTIASVYLPPTEQHSALSATLQALSEIEEGTLIVGGDLNVALEPILDTSTGHSSMPYKKIESLKKMLRTHTLIDTWRLTNPTSRNYSFYSPVHDVYSRIDYIFIRHTDIALLKEADIDVISWSDHAPITCTLINKTPSLKRSTWRLNDSLLRDQQIKQDIIHKVKQYFTENNTDNINPWTLWLAHKCVIRGELIKIGSRLKAERNAKVQQLLTKIHTLETQHKLSKLAHVLESLTEARKELRDTYSSYLARAIEINKKLFFEHGNKCGRLLASALKKKQLQNHITQLKTPTGQMVTTTKDIAEIFRQYYIKLYQLPTNTQRSHDRLHACKAYIHKTNIPKLSLEQQTLLDTPITKEEILLAIKSSKSGKAPGPDGFTIAYYKELGEHLTIHLTSAINSTADGNEIPQEAHISLIPKKGKDPFDPGSFRPISLLNVDTKLYTKVLATRINQILPELIFPEQVGFVPGREARDNTNRLFSIIQYAKKLKIPIMLLSTDAEKAFDRVDWTFLKATLQETNLGPKMIKRISALYTLPTAKLRVNGELSETFHIKNGTRQGCPLSPLLFILSLESFLRKIRDNPNISGIKIDTREHKTAAYADDLLFFIRNPRITLPNLLLELQEFQKISHFKINLTKSVALNISLPPTDFKDIMQNFPIKPSHSHLTYLGIKIFPELKQTVDRNYTDLINAFKVALHTWARPTISWVGRVNVLKMNILPRFLYLSQTIPYPPPQKTFQNLNTLTNKFIWANKNPRIARIKLSATKNKGGLGLPNWEAYHKSAILTRCLDWSFHRHTKLWIRIEQESLVTPLWASLWLPNTKREYTDKSDSKLKYTLNIWDTLTNTGKWQNTPTPLTPVFGNPDFPPD</sequence>
<dbReference type="SUPFAM" id="SSF56672">
    <property type="entry name" value="DNA/RNA polymerases"/>
    <property type="match status" value="1"/>
</dbReference>
<reference evidence="3" key="2">
    <citation type="submission" date="2021-03" db="UniProtKB">
        <authorList>
            <consortium name="Ensembl"/>
        </authorList>
    </citation>
    <scope>IDENTIFICATION</scope>
</reference>
<proteinExistence type="predicted"/>
<dbReference type="GeneTree" id="ENSGT00990000209892"/>
<keyword evidence="1" id="KW-0175">Coiled coil</keyword>
<organism evidence="3">
    <name type="scientific">Xenopus tropicalis</name>
    <name type="common">Western clawed frog</name>
    <name type="synonym">Silurana tropicalis</name>
    <dbReference type="NCBI Taxonomy" id="8364"/>
    <lineage>
        <taxon>Eukaryota</taxon>
        <taxon>Metazoa</taxon>
        <taxon>Chordata</taxon>
        <taxon>Craniata</taxon>
        <taxon>Vertebrata</taxon>
        <taxon>Euteleostomi</taxon>
        <taxon>Amphibia</taxon>
        <taxon>Batrachia</taxon>
        <taxon>Anura</taxon>
        <taxon>Pipoidea</taxon>
        <taxon>Pipidae</taxon>
        <taxon>Xenopodinae</taxon>
        <taxon>Xenopus</taxon>
        <taxon>Silurana</taxon>
    </lineage>
</organism>
<evidence type="ECO:0000313" key="3">
    <source>
        <dbReference type="Ensembl" id="ENSXETP00000118919"/>
    </source>
</evidence>
<reference evidence="3" key="1">
    <citation type="journal article" date="2010" name="Science">
        <title>The genome of the Western clawed frog Xenopus tropicalis.</title>
        <authorList>
            <person name="Hellsten U."/>
            <person name="Harland R.M."/>
            <person name="Gilchrist M.J."/>
            <person name="Hendrix D."/>
            <person name="Jurka J."/>
            <person name="Kapitonov V."/>
            <person name="Ovcharenko I."/>
            <person name="Putnam N.H."/>
            <person name="Shu S."/>
            <person name="Taher L."/>
            <person name="Blitz I.L."/>
            <person name="Blumberg B."/>
            <person name="Dichmann D.S."/>
            <person name="Dubchak I."/>
            <person name="Amaya E."/>
            <person name="Detter J.C."/>
            <person name="Fletcher R."/>
            <person name="Gerhard D.S."/>
            <person name="Goodstein D."/>
            <person name="Graves T."/>
            <person name="Grigoriev I.V."/>
            <person name="Grimwood J."/>
            <person name="Kawashima T."/>
            <person name="Lindquist E."/>
            <person name="Lucas S.M."/>
            <person name="Mead P.E."/>
            <person name="Mitros T."/>
            <person name="Ogino H."/>
            <person name="Ohta Y."/>
            <person name="Poliakov A.V."/>
            <person name="Pollet N."/>
            <person name="Robert J."/>
            <person name="Salamov A."/>
            <person name="Sater A.K."/>
            <person name="Schmutz J."/>
            <person name="Terry A."/>
            <person name="Vize P.D."/>
            <person name="Warren W.C."/>
            <person name="Wells D."/>
            <person name="Wills A."/>
            <person name="Wilson R.K."/>
            <person name="Zimmerman L.B."/>
            <person name="Zorn A.M."/>
            <person name="Grainger R."/>
            <person name="Grammer T."/>
            <person name="Khokha M.K."/>
            <person name="Richardson P.M."/>
            <person name="Rokhsar D.S."/>
        </authorList>
    </citation>
    <scope>NUCLEOTIDE SEQUENCE [LARGE SCALE GENOMIC DNA]</scope>
    <source>
        <strain evidence="3">Nigerian</strain>
    </source>
</reference>
<dbReference type="PROSITE" id="PS50878">
    <property type="entry name" value="RT_POL"/>
    <property type="match status" value="1"/>
</dbReference>
<evidence type="ECO:0000256" key="1">
    <source>
        <dbReference type="SAM" id="Coils"/>
    </source>
</evidence>
<dbReference type="Pfam" id="PF03372">
    <property type="entry name" value="Exo_endo_phos"/>
    <property type="match status" value="1"/>
</dbReference>
<dbReference type="PANTHER" id="PTHR31635:SF196">
    <property type="entry name" value="REVERSE TRANSCRIPTASE DOMAIN-CONTAINING PROTEIN-RELATED"/>
    <property type="match status" value="1"/>
</dbReference>
<dbReference type="InterPro" id="IPR005135">
    <property type="entry name" value="Endo/exonuclease/phosphatase"/>
</dbReference>
<dbReference type="PANTHER" id="PTHR31635">
    <property type="entry name" value="REVERSE TRANSCRIPTASE DOMAIN-CONTAINING PROTEIN-RELATED"/>
    <property type="match status" value="1"/>
</dbReference>
<dbReference type="InParanoid" id="A0A803KEP9"/>
<dbReference type="SUPFAM" id="SSF56219">
    <property type="entry name" value="DNase I-like"/>
    <property type="match status" value="1"/>
</dbReference>
<dbReference type="InterPro" id="IPR000477">
    <property type="entry name" value="RT_dom"/>
</dbReference>
<feature type="domain" description="Reverse transcriptase" evidence="2">
    <location>
        <begin position="500"/>
        <end position="774"/>
    </location>
</feature>
<dbReference type="InterPro" id="IPR043502">
    <property type="entry name" value="DNA/RNA_pol_sf"/>
</dbReference>
<dbReference type="AlphaFoldDB" id="A0A803KEP9"/>
<dbReference type="CDD" id="cd09076">
    <property type="entry name" value="L1-EN"/>
    <property type="match status" value="1"/>
</dbReference>
<dbReference type="InterPro" id="IPR036691">
    <property type="entry name" value="Endo/exonu/phosph_ase_sf"/>
</dbReference>
<evidence type="ECO:0000259" key="2">
    <source>
        <dbReference type="PROSITE" id="PS50878"/>
    </source>
</evidence>
<dbReference type="Gene3D" id="3.60.10.10">
    <property type="entry name" value="Endonuclease/exonuclease/phosphatase"/>
    <property type="match status" value="1"/>
</dbReference>
<feature type="coiled-coil region" evidence="1">
    <location>
        <begin position="329"/>
        <end position="356"/>
    </location>
</feature>
<protein>
    <recommendedName>
        <fullName evidence="2">Reverse transcriptase domain-containing protein</fullName>
    </recommendedName>
</protein>
<dbReference type="GO" id="GO:0003824">
    <property type="term" value="F:catalytic activity"/>
    <property type="evidence" value="ECO:0007669"/>
    <property type="project" value="InterPro"/>
</dbReference>
<dbReference type="Pfam" id="PF00078">
    <property type="entry name" value="RVT_1"/>
    <property type="match status" value="1"/>
</dbReference>
<dbReference type="Ensembl" id="ENSXETT00000116160">
    <property type="protein sequence ID" value="ENSXETP00000118919"/>
    <property type="gene ID" value="ENSXETG00000049004"/>
</dbReference>
<accession>A0A803KEP9</accession>
<name>A0A803KEP9_XENTR</name>
<dbReference type="CDD" id="cd01650">
    <property type="entry name" value="RT_nLTR_like"/>
    <property type="match status" value="1"/>
</dbReference>